<gene>
    <name evidence="2" type="ORF">CDEB00056_LOCUS4815</name>
</gene>
<dbReference type="EMBL" id="HBIO01006557">
    <property type="protein sequence ID" value="CAE0459974.1"/>
    <property type="molecule type" value="Transcribed_RNA"/>
</dbReference>
<evidence type="ECO:0000313" key="2">
    <source>
        <dbReference type="EMBL" id="CAE0459974.1"/>
    </source>
</evidence>
<protein>
    <submittedName>
        <fullName evidence="2">Uncharacterized protein</fullName>
    </submittedName>
</protein>
<reference evidence="2" key="1">
    <citation type="submission" date="2021-01" db="EMBL/GenBank/DDBJ databases">
        <authorList>
            <person name="Corre E."/>
            <person name="Pelletier E."/>
            <person name="Niang G."/>
            <person name="Scheremetjew M."/>
            <person name="Finn R."/>
            <person name="Kale V."/>
            <person name="Holt S."/>
            <person name="Cochrane G."/>
            <person name="Meng A."/>
            <person name="Brown T."/>
            <person name="Cohen L."/>
        </authorList>
    </citation>
    <scope>NUCLEOTIDE SEQUENCE</scope>
    <source>
        <strain evidence="2">MM31A-1</strain>
    </source>
</reference>
<proteinExistence type="predicted"/>
<organism evidence="2">
    <name type="scientific">Chaetoceros debilis</name>
    <dbReference type="NCBI Taxonomy" id="122233"/>
    <lineage>
        <taxon>Eukaryota</taxon>
        <taxon>Sar</taxon>
        <taxon>Stramenopiles</taxon>
        <taxon>Ochrophyta</taxon>
        <taxon>Bacillariophyta</taxon>
        <taxon>Coscinodiscophyceae</taxon>
        <taxon>Chaetocerotophycidae</taxon>
        <taxon>Chaetocerotales</taxon>
        <taxon>Chaetocerotaceae</taxon>
        <taxon>Chaetoceros</taxon>
    </lineage>
</organism>
<name>A0A7S3PYU8_9STRA</name>
<sequence>MQLKAQMILSTTNREHQRKSHSKRRRRKVTFSDEVVVSIKEIKYRDRMEAWYTKEELEMIREGVKVQSKIYRTAVKNSTSDLSSQSSLVLPFLGCAVEENMKLLTKSTDHSSSLESTFRGLESRIFIEMQRNRIIAMKTILEYQRRSRELLQVAKESQNMSCLEMGKMKESFTERLACISRQLSLWSTQAALAIARYDASGVFEIISSSHDHYDPCLKSPSQVVNRIPISATQNFVPVSLVERSINLNDCKANSLITTRKALDALKRKRSPMSHDVNYSFHTSSYLSEPIFTKE</sequence>
<dbReference type="AlphaFoldDB" id="A0A7S3PYU8"/>
<feature type="region of interest" description="Disordered" evidence="1">
    <location>
        <begin position="1"/>
        <end position="27"/>
    </location>
</feature>
<accession>A0A7S3PYU8</accession>
<evidence type="ECO:0000256" key="1">
    <source>
        <dbReference type="SAM" id="MobiDB-lite"/>
    </source>
</evidence>
<feature type="compositionally biased region" description="Basic residues" evidence="1">
    <location>
        <begin position="16"/>
        <end position="27"/>
    </location>
</feature>